<dbReference type="EMBL" id="BQKI01000016">
    <property type="protein sequence ID" value="GJN09800.1"/>
    <property type="molecule type" value="Genomic_DNA"/>
</dbReference>
<reference evidence="1" key="2">
    <citation type="submission" date="2021-12" db="EMBL/GenBank/DDBJ databases">
        <title>Resequencing data analysis of finger millet.</title>
        <authorList>
            <person name="Hatakeyama M."/>
            <person name="Aluri S."/>
            <person name="Balachadran M.T."/>
            <person name="Sivarajan S.R."/>
            <person name="Poveda L."/>
            <person name="Shimizu-Inatsugi R."/>
            <person name="Schlapbach R."/>
            <person name="Sreeman S.M."/>
            <person name="Shimizu K.K."/>
        </authorList>
    </citation>
    <scope>NUCLEOTIDE SEQUENCE</scope>
</reference>
<name>A0AAV5DH69_ELECO</name>
<evidence type="ECO:0000313" key="2">
    <source>
        <dbReference type="Proteomes" id="UP001054889"/>
    </source>
</evidence>
<gene>
    <name evidence="1" type="primary">ga27840</name>
    <name evidence="1" type="ORF">PR202_ga27840</name>
</gene>
<sequence>MSVMPARTRRAVMTTTSTRKQRSWWMELAGWWSIIGAWWLRRAGRDTAAECGLGSGRSAMANGDVEAIWWWKGTI</sequence>
<evidence type="ECO:0000313" key="1">
    <source>
        <dbReference type="EMBL" id="GJN09800.1"/>
    </source>
</evidence>
<comment type="caution">
    <text evidence="1">The sequence shown here is derived from an EMBL/GenBank/DDBJ whole genome shotgun (WGS) entry which is preliminary data.</text>
</comment>
<keyword evidence="2" id="KW-1185">Reference proteome</keyword>
<dbReference type="Proteomes" id="UP001054889">
    <property type="component" value="Unassembled WGS sequence"/>
</dbReference>
<reference evidence="1" key="1">
    <citation type="journal article" date="2018" name="DNA Res.">
        <title>Multiple hybrid de novo genome assembly of finger millet, an orphan allotetraploid crop.</title>
        <authorList>
            <person name="Hatakeyama M."/>
            <person name="Aluri S."/>
            <person name="Balachadran M.T."/>
            <person name="Sivarajan S.R."/>
            <person name="Patrignani A."/>
            <person name="Gruter S."/>
            <person name="Poveda L."/>
            <person name="Shimizu-Inatsugi R."/>
            <person name="Baeten J."/>
            <person name="Francoijs K.J."/>
            <person name="Nataraja K.N."/>
            <person name="Reddy Y.A.N."/>
            <person name="Phadnis S."/>
            <person name="Ravikumar R.L."/>
            <person name="Schlapbach R."/>
            <person name="Sreeman S.M."/>
            <person name="Shimizu K.K."/>
        </authorList>
    </citation>
    <scope>NUCLEOTIDE SEQUENCE</scope>
</reference>
<dbReference type="AlphaFoldDB" id="A0AAV5DH69"/>
<organism evidence="1 2">
    <name type="scientific">Eleusine coracana subsp. coracana</name>
    <dbReference type="NCBI Taxonomy" id="191504"/>
    <lineage>
        <taxon>Eukaryota</taxon>
        <taxon>Viridiplantae</taxon>
        <taxon>Streptophyta</taxon>
        <taxon>Embryophyta</taxon>
        <taxon>Tracheophyta</taxon>
        <taxon>Spermatophyta</taxon>
        <taxon>Magnoliopsida</taxon>
        <taxon>Liliopsida</taxon>
        <taxon>Poales</taxon>
        <taxon>Poaceae</taxon>
        <taxon>PACMAD clade</taxon>
        <taxon>Chloridoideae</taxon>
        <taxon>Cynodonteae</taxon>
        <taxon>Eleusininae</taxon>
        <taxon>Eleusine</taxon>
    </lineage>
</organism>
<protein>
    <submittedName>
        <fullName evidence="1">Uncharacterized protein</fullName>
    </submittedName>
</protein>
<proteinExistence type="predicted"/>
<accession>A0AAV5DH69</accession>